<dbReference type="Pfam" id="PF13540">
    <property type="entry name" value="RCC1_2"/>
    <property type="match status" value="1"/>
</dbReference>
<dbReference type="Pfam" id="PF12937">
    <property type="entry name" value="F-box-like"/>
    <property type="match status" value="1"/>
</dbReference>
<dbReference type="InterPro" id="IPR001810">
    <property type="entry name" value="F-box_dom"/>
</dbReference>
<dbReference type="RefSeq" id="XP_033453473.1">
    <property type="nucleotide sequence ID" value="XM_033590753.1"/>
</dbReference>
<proteinExistence type="predicted"/>
<dbReference type="GO" id="GO:0005085">
    <property type="term" value="F:guanyl-nucleotide exchange factor activity"/>
    <property type="evidence" value="ECO:0007669"/>
    <property type="project" value="TreeGrafter"/>
</dbReference>
<dbReference type="InterPro" id="IPR051553">
    <property type="entry name" value="Ran_GTPase-activating"/>
</dbReference>
<dbReference type="GO" id="GO:0005737">
    <property type="term" value="C:cytoplasm"/>
    <property type="evidence" value="ECO:0007669"/>
    <property type="project" value="TreeGrafter"/>
</dbReference>
<dbReference type="AlphaFoldDB" id="A0A6A5RXL0"/>
<dbReference type="SUPFAM" id="SSF81383">
    <property type="entry name" value="F-box domain"/>
    <property type="match status" value="1"/>
</dbReference>
<organism evidence="3 4">
    <name type="scientific">Didymella exigua CBS 183.55</name>
    <dbReference type="NCBI Taxonomy" id="1150837"/>
    <lineage>
        <taxon>Eukaryota</taxon>
        <taxon>Fungi</taxon>
        <taxon>Dikarya</taxon>
        <taxon>Ascomycota</taxon>
        <taxon>Pezizomycotina</taxon>
        <taxon>Dothideomycetes</taxon>
        <taxon>Pleosporomycetidae</taxon>
        <taxon>Pleosporales</taxon>
        <taxon>Pleosporineae</taxon>
        <taxon>Didymellaceae</taxon>
        <taxon>Didymella</taxon>
    </lineage>
</organism>
<dbReference type="Gene3D" id="2.130.10.30">
    <property type="entry name" value="Regulator of chromosome condensation 1/beta-lactamase-inhibitor protein II"/>
    <property type="match status" value="2"/>
</dbReference>
<feature type="domain" description="F-box" evidence="2">
    <location>
        <begin position="5"/>
        <end position="53"/>
    </location>
</feature>
<name>A0A6A5RXL0_9PLEO</name>
<dbReference type="Gene3D" id="1.20.1280.50">
    <property type="match status" value="1"/>
</dbReference>
<reference evidence="3" key="1">
    <citation type="journal article" date="2020" name="Stud. Mycol.">
        <title>101 Dothideomycetes genomes: a test case for predicting lifestyles and emergence of pathogens.</title>
        <authorList>
            <person name="Haridas S."/>
            <person name="Albert R."/>
            <person name="Binder M."/>
            <person name="Bloem J."/>
            <person name="Labutti K."/>
            <person name="Salamov A."/>
            <person name="Andreopoulos B."/>
            <person name="Baker S."/>
            <person name="Barry K."/>
            <person name="Bills G."/>
            <person name="Bluhm B."/>
            <person name="Cannon C."/>
            <person name="Castanera R."/>
            <person name="Culley D."/>
            <person name="Daum C."/>
            <person name="Ezra D."/>
            <person name="Gonzalez J."/>
            <person name="Henrissat B."/>
            <person name="Kuo A."/>
            <person name="Liang C."/>
            <person name="Lipzen A."/>
            <person name="Lutzoni F."/>
            <person name="Magnuson J."/>
            <person name="Mondo S."/>
            <person name="Nolan M."/>
            <person name="Ohm R."/>
            <person name="Pangilinan J."/>
            <person name="Park H.-J."/>
            <person name="Ramirez L."/>
            <person name="Alfaro M."/>
            <person name="Sun H."/>
            <person name="Tritt A."/>
            <person name="Yoshinaga Y."/>
            <person name="Zwiers L.-H."/>
            <person name="Turgeon B."/>
            <person name="Goodwin S."/>
            <person name="Spatafora J."/>
            <person name="Crous P."/>
            <person name="Grigoriev I."/>
        </authorList>
    </citation>
    <scope>NUCLEOTIDE SEQUENCE</scope>
    <source>
        <strain evidence="3">CBS 183.55</strain>
    </source>
</reference>
<sequence>MADRATSITDLPLDILVLVFPYLDAKSFLSLCSTCKAFQQPSIRLDPAYWSFATRSVFRVPNQPVVQHDGVRWQKLYRRMLTQSHVFTWGSNVHSRLGHGYSEVMPRGPMLLPRRPGPMRGRGRISCAFPTEMEDTRQLGIIADMQCGGWSTTLLTANGTLHTAGVLDGQVTLASHDRIAPLKFPAGFPSSASGSQYHEPSTAIRQFSAGRSHILGLSDNGKIWSWYHAKKAALQVKFAHVDLREQASESSAVKQPSAFGHVQQVIAGWSRSSAYVQGVGIVVWDVVERGPNDGDTDTMLVLENAEVPKTSYRRPKGKERESEDQRALGQEVGEVLNYIILEHFAVFATDTGKVFCGLFGDKNIVDDVLELSDLRSAKGSSVDVQGSFRRFAVFKNGEVITADQEYLHRCWDARGTSSTFGGLQRIPALQNNDVISVAFGDYHYLALHSNGKITSYGTELQACGALGLGEEGPQGQARGVTYDRFNRNGRILPHAYTYGRQVWFDPRKKAWIEQVIHSSPNEDTEARQREQLFSEDPVVQGEVSEWIEQEAREWDKDAGEDGLGAYFSLRVSAAGWHSGALVLVNEDLAKKEPSYSYEGKIFPRLRLSNGTEMPGSGELDAWRQGQPQWQLDAVA</sequence>
<dbReference type="InterPro" id="IPR009091">
    <property type="entry name" value="RCC1/BLIP-II"/>
</dbReference>
<feature type="repeat" description="RCC1" evidence="1">
    <location>
        <begin position="84"/>
        <end position="158"/>
    </location>
</feature>
<protein>
    <recommendedName>
        <fullName evidence="2">F-box domain-containing protein</fullName>
    </recommendedName>
</protein>
<dbReference type="PANTHER" id="PTHR45982:SF3">
    <property type="entry name" value="F-BOX PROTEIN POF9"/>
    <property type="match status" value="1"/>
</dbReference>
<dbReference type="PROSITE" id="PS50181">
    <property type="entry name" value="FBOX"/>
    <property type="match status" value="1"/>
</dbReference>
<dbReference type="OrthoDB" id="61110at2759"/>
<accession>A0A6A5RXL0</accession>
<dbReference type="SUPFAM" id="SSF50985">
    <property type="entry name" value="RCC1/BLIP-II"/>
    <property type="match status" value="1"/>
</dbReference>
<evidence type="ECO:0000313" key="4">
    <source>
        <dbReference type="Proteomes" id="UP000800082"/>
    </source>
</evidence>
<gene>
    <name evidence="3" type="ORF">M421DRAFT_415582</name>
</gene>
<dbReference type="GeneID" id="54348421"/>
<dbReference type="InterPro" id="IPR036047">
    <property type="entry name" value="F-box-like_dom_sf"/>
</dbReference>
<keyword evidence="4" id="KW-1185">Reference proteome</keyword>
<evidence type="ECO:0000259" key="2">
    <source>
        <dbReference type="PROSITE" id="PS50181"/>
    </source>
</evidence>
<evidence type="ECO:0000313" key="3">
    <source>
        <dbReference type="EMBL" id="KAF1933225.1"/>
    </source>
</evidence>
<dbReference type="CDD" id="cd09917">
    <property type="entry name" value="F-box_SF"/>
    <property type="match status" value="1"/>
</dbReference>
<dbReference type="EMBL" id="ML978957">
    <property type="protein sequence ID" value="KAF1933225.1"/>
    <property type="molecule type" value="Genomic_DNA"/>
</dbReference>
<dbReference type="Proteomes" id="UP000800082">
    <property type="component" value="Unassembled WGS sequence"/>
</dbReference>
<dbReference type="PANTHER" id="PTHR45982">
    <property type="entry name" value="REGULATOR OF CHROMOSOME CONDENSATION"/>
    <property type="match status" value="1"/>
</dbReference>
<evidence type="ECO:0000256" key="1">
    <source>
        <dbReference type="PROSITE-ProRule" id="PRU00235"/>
    </source>
</evidence>
<dbReference type="PROSITE" id="PS50012">
    <property type="entry name" value="RCC1_3"/>
    <property type="match status" value="1"/>
</dbReference>
<dbReference type="InterPro" id="IPR000408">
    <property type="entry name" value="Reg_chr_condens"/>
</dbReference>